<dbReference type="Proteomes" id="UP001165101">
    <property type="component" value="Unassembled WGS sequence"/>
</dbReference>
<gene>
    <name evidence="1" type="ORF">Cboi01_000634100</name>
</gene>
<proteinExistence type="predicted"/>
<evidence type="ECO:0000313" key="2">
    <source>
        <dbReference type="Proteomes" id="UP001165101"/>
    </source>
</evidence>
<accession>A0ACB5U804</accession>
<evidence type="ECO:0000313" key="1">
    <source>
        <dbReference type="EMBL" id="GMF03575.1"/>
    </source>
</evidence>
<sequence>MADWCDLKEKLKKSETSNQKDELTCASLRNAAHSHQWFGVFKSLPDVETCVPLDDFESEDKRPSSDFPPFKITGPDKKKFPTSVRVAYGASYLYYTDFIPERLIFTGINSDNDDDRPSILQVKLKHDKDGDWLKSSIANYKENENKNI</sequence>
<name>A0ACB5U804_CANBO</name>
<organism evidence="1 2">
    <name type="scientific">Candida boidinii</name>
    <name type="common">Yeast</name>
    <dbReference type="NCBI Taxonomy" id="5477"/>
    <lineage>
        <taxon>Eukaryota</taxon>
        <taxon>Fungi</taxon>
        <taxon>Dikarya</taxon>
        <taxon>Ascomycota</taxon>
        <taxon>Saccharomycotina</taxon>
        <taxon>Pichiomycetes</taxon>
        <taxon>Pichiales</taxon>
        <taxon>Pichiaceae</taxon>
        <taxon>Ogataea</taxon>
        <taxon>Ogataea/Candida clade</taxon>
    </lineage>
</organism>
<reference evidence="1" key="1">
    <citation type="submission" date="2023-04" db="EMBL/GenBank/DDBJ databases">
        <title>Candida boidinii NBRC 1967.</title>
        <authorList>
            <person name="Ichikawa N."/>
            <person name="Sato H."/>
            <person name="Tonouchi N."/>
        </authorList>
    </citation>
    <scope>NUCLEOTIDE SEQUENCE</scope>
    <source>
        <strain evidence="1">NBRC 1967</strain>
    </source>
</reference>
<comment type="caution">
    <text evidence="1">The sequence shown here is derived from an EMBL/GenBank/DDBJ whole genome shotgun (WGS) entry which is preliminary data.</text>
</comment>
<dbReference type="EMBL" id="BSXV01006268">
    <property type="protein sequence ID" value="GMF03575.1"/>
    <property type="molecule type" value="Genomic_DNA"/>
</dbReference>
<protein>
    <submittedName>
        <fullName evidence="1">Unnamed protein product</fullName>
    </submittedName>
</protein>
<keyword evidence="2" id="KW-1185">Reference proteome</keyword>